<dbReference type="CDD" id="cd05403">
    <property type="entry name" value="NT_KNTase_like"/>
    <property type="match status" value="1"/>
</dbReference>
<gene>
    <name evidence="2" type="ORF">SAMN04488570_2823</name>
</gene>
<dbReference type="GO" id="GO:0016779">
    <property type="term" value="F:nucleotidyltransferase activity"/>
    <property type="evidence" value="ECO:0007669"/>
    <property type="project" value="InterPro"/>
</dbReference>
<proteinExistence type="predicted"/>
<dbReference type="Proteomes" id="UP000198859">
    <property type="component" value="Chromosome I"/>
</dbReference>
<dbReference type="OrthoDB" id="3826063at2"/>
<dbReference type="SUPFAM" id="SSF81301">
    <property type="entry name" value="Nucleotidyltransferase"/>
    <property type="match status" value="1"/>
</dbReference>
<evidence type="ECO:0000313" key="2">
    <source>
        <dbReference type="EMBL" id="SDS83804.1"/>
    </source>
</evidence>
<name>A0A1H1VG55_9ACTN</name>
<keyword evidence="3" id="KW-1185">Reference proteome</keyword>
<dbReference type="EMBL" id="LT629757">
    <property type="protein sequence ID" value="SDS83804.1"/>
    <property type="molecule type" value="Genomic_DNA"/>
</dbReference>
<dbReference type="Gene3D" id="3.30.460.10">
    <property type="entry name" value="Beta Polymerase, domain 2"/>
    <property type="match status" value="1"/>
</dbReference>
<evidence type="ECO:0000259" key="1">
    <source>
        <dbReference type="Pfam" id="PF01909"/>
    </source>
</evidence>
<reference evidence="3" key="1">
    <citation type="submission" date="2016-10" db="EMBL/GenBank/DDBJ databases">
        <authorList>
            <person name="Varghese N."/>
            <person name="Submissions S."/>
        </authorList>
    </citation>
    <scope>NUCLEOTIDE SEQUENCE [LARGE SCALE GENOMIC DNA]</scope>
    <source>
        <strain evidence="3">DSM 22127</strain>
    </source>
</reference>
<protein>
    <submittedName>
        <fullName evidence="2">Nucleotidyltransferase domain-containing protein</fullName>
    </submittedName>
</protein>
<accession>A0A1H1VG55</accession>
<dbReference type="AlphaFoldDB" id="A0A1H1VG55"/>
<evidence type="ECO:0000313" key="3">
    <source>
        <dbReference type="Proteomes" id="UP000198859"/>
    </source>
</evidence>
<organism evidence="2 3">
    <name type="scientific">Nocardioides scoriae</name>
    <dbReference type="NCBI Taxonomy" id="642780"/>
    <lineage>
        <taxon>Bacteria</taxon>
        <taxon>Bacillati</taxon>
        <taxon>Actinomycetota</taxon>
        <taxon>Actinomycetes</taxon>
        <taxon>Propionibacteriales</taxon>
        <taxon>Nocardioidaceae</taxon>
        <taxon>Nocardioides</taxon>
    </lineage>
</organism>
<keyword evidence="2" id="KW-0808">Transferase</keyword>
<dbReference type="InterPro" id="IPR002934">
    <property type="entry name" value="Polymerase_NTP_transf_dom"/>
</dbReference>
<dbReference type="RefSeq" id="WP_157682868.1">
    <property type="nucleotide sequence ID" value="NZ_LT629757.1"/>
</dbReference>
<dbReference type="STRING" id="642780.SAMN04488570_2823"/>
<feature type="domain" description="Polymerase nucleotidyl transferase" evidence="1">
    <location>
        <begin position="34"/>
        <end position="80"/>
    </location>
</feature>
<sequence>MADPTNHGFVYRLNRDHVLVAAVEVAMRARATVLERLASAVEALVPAPTHVAVFGSFARGDGTPHSDIDVLVLLEPGHRLDDAAWVEQMRHLGEQVLSWTGNRAEMLVLESEAFSLSIRTGEPIIAALLEESIQLQGLPLEELVRRQAAHTPPDEPRPSSE</sequence>
<dbReference type="InterPro" id="IPR043519">
    <property type="entry name" value="NT_sf"/>
</dbReference>
<dbReference type="Pfam" id="PF01909">
    <property type="entry name" value="NTP_transf_2"/>
    <property type="match status" value="1"/>
</dbReference>